<name>A0A913XBA2_EXADI</name>
<protein>
    <submittedName>
        <fullName evidence="2">Uncharacterized protein</fullName>
    </submittedName>
</protein>
<keyword evidence="3" id="KW-1185">Reference proteome</keyword>
<feature type="region of interest" description="Disordered" evidence="1">
    <location>
        <begin position="1"/>
        <end position="54"/>
    </location>
</feature>
<dbReference type="RefSeq" id="XP_020901329.1">
    <property type="nucleotide sequence ID" value="XM_021045670.2"/>
</dbReference>
<dbReference type="OrthoDB" id="5988888at2759"/>
<organism evidence="2 3">
    <name type="scientific">Exaiptasia diaphana</name>
    <name type="common">Tropical sea anemone</name>
    <name type="synonym">Aiptasia pulchella</name>
    <dbReference type="NCBI Taxonomy" id="2652724"/>
    <lineage>
        <taxon>Eukaryota</taxon>
        <taxon>Metazoa</taxon>
        <taxon>Cnidaria</taxon>
        <taxon>Anthozoa</taxon>
        <taxon>Hexacorallia</taxon>
        <taxon>Actiniaria</taxon>
        <taxon>Aiptasiidae</taxon>
        <taxon>Exaiptasia</taxon>
    </lineage>
</organism>
<dbReference type="Proteomes" id="UP000887567">
    <property type="component" value="Unplaced"/>
</dbReference>
<feature type="region of interest" description="Disordered" evidence="1">
    <location>
        <begin position="80"/>
        <end position="102"/>
    </location>
</feature>
<dbReference type="AlphaFoldDB" id="A0A913XBA2"/>
<feature type="compositionally biased region" description="Polar residues" evidence="1">
    <location>
        <begin position="35"/>
        <end position="46"/>
    </location>
</feature>
<proteinExistence type="predicted"/>
<dbReference type="EnsemblMetazoa" id="XM_021045670.2">
    <property type="protein sequence ID" value="XP_020901329.1"/>
    <property type="gene ID" value="LOC110239919"/>
</dbReference>
<feature type="compositionally biased region" description="Basic residues" evidence="1">
    <location>
        <begin position="21"/>
        <end position="34"/>
    </location>
</feature>
<evidence type="ECO:0000313" key="3">
    <source>
        <dbReference type="Proteomes" id="UP000887567"/>
    </source>
</evidence>
<accession>A0A913XBA2</accession>
<evidence type="ECO:0000313" key="2">
    <source>
        <dbReference type="EnsemblMetazoa" id="XP_020901329.1"/>
    </source>
</evidence>
<dbReference type="KEGG" id="epa:110239919"/>
<sequence>MSSKLVKKGLDFVASTDEHKKQKGKAKKPKRGQRTRTSPYNSNNKNGKVKTKDQDFTEQNLKYFTKSTWTMKRDIYEKIVRNQGKSLRTNKDTEETEDDLEE</sequence>
<dbReference type="GeneID" id="110239919"/>
<evidence type="ECO:0000256" key="1">
    <source>
        <dbReference type="SAM" id="MobiDB-lite"/>
    </source>
</evidence>
<reference evidence="2" key="1">
    <citation type="submission" date="2022-11" db="UniProtKB">
        <authorList>
            <consortium name="EnsemblMetazoa"/>
        </authorList>
    </citation>
    <scope>IDENTIFICATION</scope>
</reference>